<feature type="domain" description="Polymerase nucleotidyl transferase" evidence="10">
    <location>
        <begin position="14"/>
        <end position="96"/>
    </location>
</feature>
<evidence type="ECO:0000256" key="4">
    <source>
        <dbReference type="ARBA" id="ARBA00022695"/>
    </source>
</evidence>
<dbReference type="GO" id="GO:0046872">
    <property type="term" value="F:metal ion binding"/>
    <property type="evidence" value="ECO:0007669"/>
    <property type="project" value="UniProtKB-KW"/>
</dbReference>
<dbReference type="EMBL" id="CACVAS010000105">
    <property type="protein sequence ID" value="CAA6817631.1"/>
    <property type="molecule type" value="Genomic_DNA"/>
</dbReference>
<evidence type="ECO:0000259" key="10">
    <source>
        <dbReference type="Pfam" id="PF01909"/>
    </source>
</evidence>
<dbReference type="Pfam" id="PF01909">
    <property type="entry name" value="NTP_transf_2"/>
    <property type="match status" value="1"/>
</dbReference>
<reference evidence="11" key="1">
    <citation type="submission" date="2020-01" db="EMBL/GenBank/DDBJ databases">
        <authorList>
            <person name="Meier V. D."/>
            <person name="Meier V D."/>
        </authorList>
    </citation>
    <scope>NUCLEOTIDE SEQUENCE</scope>
    <source>
        <strain evidence="11">HLG_WM_MAG_01</strain>
    </source>
</reference>
<accession>A0A6S6T3B2</accession>
<dbReference type="PANTHER" id="PTHR33571">
    <property type="entry name" value="SSL8005 PROTEIN"/>
    <property type="match status" value="1"/>
</dbReference>
<evidence type="ECO:0000256" key="7">
    <source>
        <dbReference type="ARBA" id="ARBA00022840"/>
    </source>
</evidence>
<dbReference type="InterPro" id="IPR002934">
    <property type="entry name" value="Polymerase_NTP_transf_dom"/>
</dbReference>
<keyword evidence="3" id="KW-0808">Transferase</keyword>
<evidence type="ECO:0000256" key="9">
    <source>
        <dbReference type="ARBA" id="ARBA00038276"/>
    </source>
</evidence>
<dbReference type="CDD" id="cd05403">
    <property type="entry name" value="NT_KNTase_like"/>
    <property type="match status" value="1"/>
</dbReference>
<keyword evidence="5" id="KW-0479">Metal-binding</keyword>
<dbReference type="AlphaFoldDB" id="A0A6S6T3B2"/>
<dbReference type="PANTHER" id="PTHR33571:SF14">
    <property type="entry name" value="PROTEIN ADENYLYLTRANSFERASE MJ0435-RELATED"/>
    <property type="match status" value="1"/>
</dbReference>
<keyword evidence="6" id="KW-0547">Nucleotide-binding</keyword>
<dbReference type="InterPro" id="IPR043519">
    <property type="entry name" value="NT_sf"/>
</dbReference>
<evidence type="ECO:0000256" key="8">
    <source>
        <dbReference type="ARBA" id="ARBA00022842"/>
    </source>
</evidence>
<sequence>MTQKQILDYLTQNKERFERMYHVKNIGIFGSYARNQATSKSDIDIVVDLNKSTMFGLIAIKNDIEEYFNTHVDIVQMRDRMNNLLKERIEKEAIYV</sequence>
<evidence type="ECO:0000256" key="5">
    <source>
        <dbReference type="ARBA" id="ARBA00022723"/>
    </source>
</evidence>
<evidence type="ECO:0000256" key="2">
    <source>
        <dbReference type="ARBA" id="ARBA00022649"/>
    </source>
</evidence>
<protein>
    <recommendedName>
        <fullName evidence="10">Polymerase nucleotidyl transferase domain-containing protein</fullName>
    </recommendedName>
</protein>
<gene>
    <name evidence="11" type="ORF">HELGO_WM4592</name>
</gene>
<evidence type="ECO:0000256" key="1">
    <source>
        <dbReference type="ARBA" id="ARBA00001946"/>
    </source>
</evidence>
<dbReference type="SUPFAM" id="SSF81301">
    <property type="entry name" value="Nucleotidyltransferase"/>
    <property type="match status" value="1"/>
</dbReference>
<keyword evidence="7" id="KW-0067">ATP-binding</keyword>
<dbReference type="GO" id="GO:0016779">
    <property type="term" value="F:nucleotidyltransferase activity"/>
    <property type="evidence" value="ECO:0007669"/>
    <property type="project" value="UniProtKB-KW"/>
</dbReference>
<comment type="similarity">
    <text evidence="9">Belongs to the MntA antitoxin family.</text>
</comment>
<dbReference type="InterPro" id="IPR052038">
    <property type="entry name" value="Type-VII_TA_antitoxin"/>
</dbReference>
<keyword evidence="8" id="KW-0460">Magnesium</keyword>
<organism evidence="11">
    <name type="scientific">uncultured Sulfurovum sp</name>
    <dbReference type="NCBI Taxonomy" id="269237"/>
    <lineage>
        <taxon>Bacteria</taxon>
        <taxon>Pseudomonadati</taxon>
        <taxon>Campylobacterota</taxon>
        <taxon>Epsilonproteobacteria</taxon>
        <taxon>Campylobacterales</taxon>
        <taxon>Sulfurovaceae</taxon>
        <taxon>Sulfurovum</taxon>
        <taxon>environmental samples</taxon>
    </lineage>
</organism>
<dbReference type="GO" id="GO:0005524">
    <property type="term" value="F:ATP binding"/>
    <property type="evidence" value="ECO:0007669"/>
    <property type="project" value="UniProtKB-KW"/>
</dbReference>
<evidence type="ECO:0000256" key="6">
    <source>
        <dbReference type="ARBA" id="ARBA00022741"/>
    </source>
</evidence>
<dbReference type="Gene3D" id="3.30.460.10">
    <property type="entry name" value="Beta Polymerase, domain 2"/>
    <property type="match status" value="1"/>
</dbReference>
<evidence type="ECO:0000313" key="11">
    <source>
        <dbReference type="EMBL" id="CAA6817631.1"/>
    </source>
</evidence>
<keyword evidence="2" id="KW-1277">Toxin-antitoxin system</keyword>
<name>A0A6S6T3B2_9BACT</name>
<proteinExistence type="inferred from homology"/>
<keyword evidence="4" id="KW-0548">Nucleotidyltransferase</keyword>
<evidence type="ECO:0000256" key="3">
    <source>
        <dbReference type="ARBA" id="ARBA00022679"/>
    </source>
</evidence>
<comment type="cofactor">
    <cofactor evidence="1">
        <name>Mg(2+)</name>
        <dbReference type="ChEBI" id="CHEBI:18420"/>
    </cofactor>
</comment>